<dbReference type="Pfam" id="PF00005">
    <property type="entry name" value="ABC_tran"/>
    <property type="match status" value="1"/>
</dbReference>
<dbReference type="InterPro" id="IPR027417">
    <property type="entry name" value="P-loop_NTPase"/>
</dbReference>
<keyword evidence="3" id="KW-0813">Transport</keyword>
<dbReference type="GO" id="GO:0005524">
    <property type="term" value="F:ATP binding"/>
    <property type="evidence" value="ECO:0007669"/>
    <property type="project" value="UniProtKB-KW"/>
</dbReference>
<accession>A0A0N8PRU1</accession>
<dbReference type="AlphaFoldDB" id="A0A0N8PRU1"/>
<dbReference type="CDD" id="cd03225">
    <property type="entry name" value="ABC_cobalt_CbiO_domain1"/>
    <property type="match status" value="1"/>
</dbReference>
<comment type="caution">
    <text evidence="10">The sequence shown here is derived from an EMBL/GenBank/DDBJ whole genome shotgun (WGS) entry which is preliminary data.</text>
</comment>
<dbReference type="PROSITE" id="PS50893">
    <property type="entry name" value="ABC_TRANSPORTER_2"/>
    <property type="match status" value="1"/>
</dbReference>
<dbReference type="InterPro" id="IPR003593">
    <property type="entry name" value="AAA+_ATPase"/>
</dbReference>
<sequence>MLDAQNLSFAYNAGSPDAIQALRDITLRVAPGELVAIIGHNGSGKSTLAKLLAAMIEPTGGTITVDGIDSTPANVWEIRRRVGMVFQRPDDQLVANTVIDDVAFGPENLGLPREEIEARARDVLAALGLGALTHAQISELSGGEKQRVAIAGVLAMQPAYLILDEPTNGLDPAGQIEIHALIR</sequence>
<evidence type="ECO:0000256" key="8">
    <source>
        <dbReference type="ARBA" id="ARBA00023136"/>
    </source>
</evidence>
<evidence type="ECO:0000313" key="10">
    <source>
        <dbReference type="EMBL" id="KPV50869.1"/>
    </source>
</evidence>
<organism evidence="10 11">
    <name type="scientific">Kouleothrix aurantiaca</name>
    <dbReference type="NCBI Taxonomy" id="186479"/>
    <lineage>
        <taxon>Bacteria</taxon>
        <taxon>Bacillati</taxon>
        <taxon>Chloroflexota</taxon>
        <taxon>Chloroflexia</taxon>
        <taxon>Chloroflexales</taxon>
        <taxon>Roseiflexineae</taxon>
        <taxon>Roseiflexaceae</taxon>
        <taxon>Kouleothrix</taxon>
    </lineage>
</organism>
<proteinExistence type="inferred from homology"/>
<feature type="domain" description="ABC transporter" evidence="9">
    <location>
        <begin position="2"/>
        <end position="183"/>
    </location>
</feature>
<keyword evidence="11" id="KW-1185">Reference proteome</keyword>
<dbReference type="SMART" id="SM00382">
    <property type="entry name" value="AAA"/>
    <property type="match status" value="1"/>
</dbReference>
<reference evidence="10 11" key="1">
    <citation type="submission" date="2015-09" db="EMBL/GenBank/DDBJ databases">
        <title>Draft genome sequence of Kouleothrix aurantiaca JCM 19913.</title>
        <authorList>
            <person name="Hemp J."/>
        </authorList>
    </citation>
    <scope>NUCLEOTIDE SEQUENCE [LARGE SCALE GENOMIC DNA]</scope>
    <source>
        <strain evidence="10 11">COM-B</strain>
    </source>
</reference>
<keyword evidence="6" id="KW-0067">ATP-binding</keyword>
<dbReference type="InterPro" id="IPR050095">
    <property type="entry name" value="ECF_ABC_transporter_ATP-bd"/>
</dbReference>
<evidence type="ECO:0000256" key="4">
    <source>
        <dbReference type="ARBA" id="ARBA00022475"/>
    </source>
</evidence>
<dbReference type="InterPro" id="IPR003439">
    <property type="entry name" value="ABC_transporter-like_ATP-bd"/>
</dbReference>
<keyword evidence="7" id="KW-1278">Translocase</keyword>
<gene>
    <name evidence="10" type="ORF">SE17_24445</name>
</gene>
<comment type="subcellular location">
    <subcellularLocation>
        <location evidence="1">Cell membrane</location>
    </subcellularLocation>
</comment>
<name>A0A0N8PRU1_9CHLR</name>
<evidence type="ECO:0000256" key="3">
    <source>
        <dbReference type="ARBA" id="ARBA00022448"/>
    </source>
</evidence>
<keyword evidence="8" id="KW-0472">Membrane</keyword>
<keyword evidence="5" id="KW-0547">Nucleotide-binding</keyword>
<dbReference type="GO" id="GO:0016887">
    <property type="term" value="F:ATP hydrolysis activity"/>
    <property type="evidence" value="ECO:0007669"/>
    <property type="project" value="InterPro"/>
</dbReference>
<dbReference type="GO" id="GO:0042626">
    <property type="term" value="F:ATPase-coupled transmembrane transporter activity"/>
    <property type="evidence" value="ECO:0007669"/>
    <property type="project" value="TreeGrafter"/>
</dbReference>
<evidence type="ECO:0000256" key="7">
    <source>
        <dbReference type="ARBA" id="ARBA00022967"/>
    </source>
</evidence>
<keyword evidence="4" id="KW-1003">Cell membrane</keyword>
<dbReference type="PANTHER" id="PTHR43553">
    <property type="entry name" value="HEAVY METAL TRANSPORTER"/>
    <property type="match status" value="1"/>
</dbReference>
<evidence type="ECO:0000313" key="11">
    <source>
        <dbReference type="Proteomes" id="UP000050509"/>
    </source>
</evidence>
<dbReference type="PANTHER" id="PTHR43553:SF24">
    <property type="entry name" value="ENERGY-COUPLING FACTOR TRANSPORTER ATP-BINDING PROTEIN ECFA1"/>
    <property type="match status" value="1"/>
</dbReference>
<feature type="non-terminal residue" evidence="10">
    <location>
        <position position="183"/>
    </location>
</feature>
<dbReference type="FunFam" id="3.40.50.300:FF:000224">
    <property type="entry name" value="Energy-coupling factor transporter ATP-binding protein EcfA"/>
    <property type="match status" value="1"/>
</dbReference>
<protein>
    <recommendedName>
        <fullName evidence="9">ABC transporter domain-containing protein</fullName>
    </recommendedName>
</protein>
<dbReference type="Proteomes" id="UP000050509">
    <property type="component" value="Unassembled WGS sequence"/>
</dbReference>
<evidence type="ECO:0000256" key="2">
    <source>
        <dbReference type="ARBA" id="ARBA00005417"/>
    </source>
</evidence>
<evidence type="ECO:0000256" key="6">
    <source>
        <dbReference type="ARBA" id="ARBA00022840"/>
    </source>
</evidence>
<evidence type="ECO:0000256" key="5">
    <source>
        <dbReference type="ARBA" id="ARBA00022741"/>
    </source>
</evidence>
<dbReference type="InterPro" id="IPR017871">
    <property type="entry name" value="ABC_transporter-like_CS"/>
</dbReference>
<dbReference type="EMBL" id="LJCR01001177">
    <property type="protein sequence ID" value="KPV50869.1"/>
    <property type="molecule type" value="Genomic_DNA"/>
</dbReference>
<comment type="similarity">
    <text evidence="2">Belongs to the ABC transporter superfamily.</text>
</comment>
<evidence type="ECO:0000256" key="1">
    <source>
        <dbReference type="ARBA" id="ARBA00004236"/>
    </source>
</evidence>
<dbReference type="PROSITE" id="PS00211">
    <property type="entry name" value="ABC_TRANSPORTER_1"/>
    <property type="match status" value="1"/>
</dbReference>
<dbReference type="GO" id="GO:0043190">
    <property type="term" value="C:ATP-binding cassette (ABC) transporter complex"/>
    <property type="evidence" value="ECO:0007669"/>
    <property type="project" value="TreeGrafter"/>
</dbReference>
<evidence type="ECO:0000259" key="9">
    <source>
        <dbReference type="PROSITE" id="PS50893"/>
    </source>
</evidence>
<dbReference type="SUPFAM" id="SSF52540">
    <property type="entry name" value="P-loop containing nucleoside triphosphate hydrolases"/>
    <property type="match status" value="1"/>
</dbReference>
<dbReference type="InterPro" id="IPR015856">
    <property type="entry name" value="ABC_transpr_CbiO/EcfA_su"/>
</dbReference>
<dbReference type="Gene3D" id="3.40.50.300">
    <property type="entry name" value="P-loop containing nucleotide triphosphate hydrolases"/>
    <property type="match status" value="1"/>
</dbReference>